<keyword evidence="9 11" id="KW-0131">Cell cycle</keyword>
<evidence type="ECO:0000256" key="1">
    <source>
        <dbReference type="ARBA" id="ARBA00000971"/>
    </source>
</evidence>
<comment type="caution">
    <text evidence="16">The sequence shown here is derived from an EMBL/GenBank/DDBJ whole genome shotgun (WGS) entry which is preliminary data.</text>
</comment>
<dbReference type="SUPFAM" id="SSF54534">
    <property type="entry name" value="FKBP-like"/>
    <property type="match status" value="1"/>
</dbReference>
<name>A0A3N1HTL9_9ACTN</name>
<dbReference type="InterPro" id="IPR027304">
    <property type="entry name" value="Trigger_fact/SurA_dom_sf"/>
</dbReference>
<dbReference type="NCBIfam" id="TIGR00115">
    <property type="entry name" value="tig"/>
    <property type="match status" value="1"/>
</dbReference>
<evidence type="ECO:0000313" key="17">
    <source>
        <dbReference type="Proteomes" id="UP000276232"/>
    </source>
</evidence>
<feature type="domain" description="PPIase FKBP-type" evidence="13">
    <location>
        <begin position="160"/>
        <end position="217"/>
    </location>
</feature>
<dbReference type="GO" id="GO:0043335">
    <property type="term" value="P:protein unfolding"/>
    <property type="evidence" value="ECO:0007669"/>
    <property type="project" value="TreeGrafter"/>
</dbReference>
<dbReference type="AlphaFoldDB" id="A0A3N1HTL9"/>
<dbReference type="InterPro" id="IPR008880">
    <property type="entry name" value="Trigger_fac_C"/>
</dbReference>
<comment type="function">
    <text evidence="11">Involved in protein export. Acts as a chaperone by maintaining the newly synthesized protein in an open conformation. Functions as a peptidyl-prolyl cis-trans isomerase.</text>
</comment>
<dbReference type="Gene3D" id="3.30.70.1050">
    <property type="entry name" value="Trigger factor ribosome-binding domain"/>
    <property type="match status" value="1"/>
</dbReference>
<comment type="subcellular location">
    <subcellularLocation>
        <location evidence="11">Cytoplasm</location>
    </subcellularLocation>
    <text evidence="11">About half TF is bound to the ribosome near the polypeptide exit tunnel while the other half is free in the cytoplasm.</text>
</comment>
<feature type="domain" description="Trigger factor ribosome-binding bacterial" evidence="14">
    <location>
        <begin position="1"/>
        <end position="146"/>
    </location>
</feature>
<dbReference type="Pfam" id="PF05698">
    <property type="entry name" value="Trigger_C"/>
    <property type="match status" value="1"/>
</dbReference>
<evidence type="ECO:0000256" key="4">
    <source>
        <dbReference type="ARBA" id="ARBA00016902"/>
    </source>
</evidence>
<keyword evidence="17" id="KW-1185">Reference proteome</keyword>
<dbReference type="EC" id="5.2.1.8" evidence="3 11"/>
<evidence type="ECO:0000256" key="10">
    <source>
        <dbReference type="ARBA" id="ARBA00029986"/>
    </source>
</evidence>
<evidence type="ECO:0000256" key="9">
    <source>
        <dbReference type="ARBA" id="ARBA00023306"/>
    </source>
</evidence>
<keyword evidence="8 11" id="KW-0413">Isomerase</keyword>
<comment type="similarity">
    <text evidence="2 11">Belongs to the FKBP-type PPIase family. Tig subfamily.</text>
</comment>
<proteinExistence type="inferred from homology"/>
<dbReference type="FunCoup" id="A0A3N1HTL9">
    <property type="interactions" value="266"/>
</dbReference>
<keyword evidence="11" id="KW-0963">Cytoplasm</keyword>
<dbReference type="PANTHER" id="PTHR30560">
    <property type="entry name" value="TRIGGER FACTOR CHAPERONE AND PEPTIDYL-PROLYL CIS/TRANS ISOMERASE"/>
    <property type="match status" value="1"/>
</dbReference>
<feature type="domain" description="Trigger factor C-terminal" evidence="15">
    <location>
        <begin position="258"/>
        <end position="402"/>
    </location>
</feature>
<evidence type="ECO:0000256" key="6">
    <source>
        <dbReference type="ARBA" id="ARBA00023110"/>
    </source>
</evidence>
<accession>A0A3N1HTL9</accession>
<dbReference type="SUPFAM" id="SSF102735">
    <property type="entry name" value="Trigger factor ribosome-binding domain"/>
    <property type="match status" value="1"/>
</dbReference>
<evidence type="ECO:0000256" key="7">
    <source>
        <dbReference type="ARBA" id="ARBA00023186"/>
    </source>
</evidence>
<dbReference type="PIRSF" id="PIRSF003095">
    <property type="entry name" value="Trigger_factor"/>
    <property type="match status" value="1"/>
</dbReference>
<evidence type="ECO:0000256" key="12">
    <source>
        <dbReference type="SAM" id="MobiDB-lite"/>
    </source>
</evidence>
<keyword evidence="6 11" id="KW-0697">Rotamase</keyword>
<dbReference type="HAMAP" id="MF_00303">
    <property type="entry name" value="Trigger_factor_Tig"/>
    <property type="match status" value="1"/>
</dbReference>
<dbReference type="InterPro" id="IPR008881">
    <property type="entry name" value="Trigger_fac_ribosome-bd_bac"/>
</dbReference>
<evidence type="ECO:0000259" key="13">
    <source>
        <dbReference type="Pfam" id="PF00254"/>
    </source>
</evidence>
<gene>
    <name evidence="11" type="primary">tig</name>
    <name evidence="16" type="ORF">EDC03_0483</name>
</gene>
<dbReference type="RefSeq" id="WP_158674171.1">
    <property type="nucleotide sequence ID" value="NZ_RJKN01000001.1"/>
</dbReference>
<evidence type="ECO:0000313" key="16">
    <source>
        <dbReference type="EMBL" id="ROP45873.1"/>
    </source>
</evidence>
<dbReference type="Gene3D" id="1.10.3120.10">
    <property type="entry name" value="Trigger factor, C-terminal domain"/>
    <property type="match status" value="1"/>
</dbReference>
<dbReference type="Pfam" id="PF05697">
    <property type="entry name" value="Trigger_N"/>
    <property type="match status" value="1"/>
</dbReference>
<dbReference type="PANTHER" id="PTHR30560:SF3">
    <property type="entry name" value="TRIGGER FACTOR-LIKE PROTEIN TIG, CHLOROPLASTIC"/>
    <property type="match status" value="1"/>
</dbReference>
<evidence type="ECO:0000259" key="14">
    <source>
        <dbReference type="Pfam" id="PF05697"/>
    </source>
</evidence>
<comment type="catalytic activity">
    <reaction evidence="1 11">
        <text>[protein]-peptidylproline (omega=180) = [protein]-peptidylproline (omega=0)</text>
        <dbReference type="Rhea" id="RHEA:16237"/>
        <dbReference type="Rhea" id="RHEA-COMP:10747"/>
        <dbReference type="Rhea" id="RHEA-COMP:10748"/>
        <dbReference type="ChEBI" id="CHEBI:83833"/>
        <dbReference type="ChEBI" id="CHEBI:83834"/>
        <dbReference type="EC" id="5.2.1.8"/>
    </reaction>
</comment>
<dbReference type="Proteomes" id="UP000276232">
    <property type="component" value="Unassembled WGS sequence"/>
</dbReference>
<dbReference type="InterPro" id="IPR037041">
    <property type="entry name" value="Trigger_fac_C_sf"/>
</dbReference>
<dbReference type="InterPro" id="IPR036611">
    <property type="entry name" value="Trigger_fac_ribosome-bd_sf"/>
</dbReference>
<dbReference type="InParanoid" id="A0A3N1HTL9"/>
<dbReference type="GO" id="GO:0044183">
    <property type="term" value="F:protein folding chaperone"/>
    <property type="evidence" value="ECO:0007669"/>
    <property type="project" value="TreeGrafter"/>
</dbReference>
<feature type="region of interest" description="Disordered" evidence="12">
    <location>
        <begin position="407"/>
        <end position="451"/>
    </location>
</feature>
<evidence type="ECO:0000256" key="8">
    <source>
        <dbReference type="ARBA" id="ARBA00023235"/>
    </source>
</evidence>
<dbReference type="InterPro" id="IPR001179">
    <property type="entry name" value="PPIase_FKBP_dom"/>
</dbReference>
<dbReference type="GO" id="GO:0015031">
    <property type="term" value="P:protein transport"/>
    <property type="evidence" value="ECO:0007669"/>
    <property type="project" value="UniProtKB-UniRule"/>
</dbReference>
<dbReference type="InterPro" id="IPR005215">
    <property type="entry name" value="Trig_fac"/>
</dbReference>
<keyword evidence="7 11" id="KW-0143">Chaperone</keyword>
<dbReference type="Pfam" id="PF00254">
    <property type="entry name" value="FKBP_C"/>
    <property type="match status" value="1"/>
</dbReference>
<evidence type="ECO:0000259" key="15">
    <source>
        <dbReference type="Pfam" id="PF05698"/>
    </source>
</evidence>
<dbReference type="GO" id="GO:0051083">
    <property type="term" value="P:'de novo' cotranslational protein folding"/>
    <property type="evidence" value="ECO:0007669"/>
    <property type="project" value="TreeGrafter"/>
</dbReference>
<evidence type="ECO:0000256" key="5">
    <source>
        <dbReference type="ARBA" id="ARBA00022618"/>
    </source>
</evidence>
<comment type="domain">
    <text evidence="11">Consists of 3 domains; the N-terminus binds the ribosome, the middle domain has PPIase activity, while the C-terminus has intrinsic chaperone activity on its own.</text>
</comment>
<evidence type="ECO:0000256" key="11">
    <source>
        <dbReference type="HAMAP-Rule" id="MF_00303"/>
    </source>
</evidence>
<evidence type="ECO:0000256" key="2">
    <source>
        <dbReference type="ARBA" id="ARBA00005464"/>
    </source>
</evidence>
<dbReference type="GO" id="GO:0043022">
    <property type="term" value="F:ribosome binding"/>
    <property type="evidence" value="ECO:0007669"/>
    <property type="project" value="TreeGrafter"/>
</dbReference>
<dbReference type="GO" id="GO:0005737">
    <property type="term" value="C:cytoplasm"/>
    <property type="evidence" value="ECO:0007669"/>
    <property type="project" value="UniProtKB-SubCell"/>
</dbReference>
<dbReference type="EMBL" id="RJKN01000001">
    <property type="protein sequence ID" value="ROP45873.1"/>
    <property type="molecule type" value="Genomic_DNA"/>
</dbReference>
<reference evidence="16 17" key="1">
    <citation type="journal article" date="2015" name="Stand. Genomic Sci.">
        <title>Genomic Encyclopedia of Bacterial and Archaeal Type Strains, Phase III: the genomes of soil and plant-associated and newly described type strains.</title>
        <authorList>
            <person name="Whitman W.B."/>
            <person name="Woyke T."/>
            <person name="Klenk H.P."/>
            <person name="Zhou Y."/>
            <person name="Lilburn T.G."/>
            <person name="Beck B.J."/>
            <person name="De Vos P."/>
            <person name="Vandamme P."/>
            <person name="Eisen J.A."/>
            <person name="Garrity G."/>
            <person name="Hugenholtz P."/>
            <person name="Kyrpides N.C."/>
        </authorList>
    </citation>
    <scope>NUCLEOTIDE SEQUENCE [LARGE SCALE GENOMIC DNA]</scope>
    <source>
        <strain evidence="16 17">CECT 7306</strain>
    </source>
</reference>
<organism evidence="16 17">
    <name type="scientific">Pseudokineococcus lusitanus</name>
    <dbReference type="NCBI Taxonomy" id="763993"/>
    <lineage>
        <taxon>Bacteria</taxon>
        <taxon>Bacillati</taxon>
        <taxon>Actinomycetota</taxon>
        <taxon>Actinomycetes</taxon>
        <taxon>Kineosporiales</taxon>
        <taxon>Kineosporiaceae</taxon>
        <taxon>Pseudokineococcus</taxon>
    </lineage>
</organism>
<dbReference type="GO" id="GO:0003755">
    <property type="term" value="F:peptidyl-prolyl cis-trans isomerase activity"/>
    <property type="evidence" value="ECO:0007669"/>
    <property type="project" value="UniProtKB-UniRule"/>
</dbReference>
<evidence type="ECO:0000256" key="3">
    <source>
        <dbReference type="ARBA" id="ARBA00013194"/>
    </source>
</evidence>
<keyword evidence="5 11" id="KW-0132">Cell division</keyword>
<sequence>MKSAVETLTPTRVKLSVEVTLEELKPSLDKAYRTIGQQVTVPGFRRGKVPPRIVDQRVGRAAVLQEAVNEALPEYYGRAAREQELRVLGQPTVDVTEVPVDGSGQLVFTAEVDVRPTIDLPDYASIEVSVDDLALSDEAVTTRLDALRARFGTLAPVDRPVADGDLLSVDIRAEIDGEEIDTAEGVSYQVGSGTMLDGTDEAVTGLSVDEQATFTAPLAGGDRAGQDATVTVTVRSVKERQLPEVDDDFVSMASQHDTVDELMADLREQARQAAVLEQGVQARDKVLEVLRETVEVPVPEGLVEQEVHRHLESEGRLEDDTHRTEVTEETRQALRTQLLLDAVVEKEGVQVSQEELVEYLVQAAPQAGMDPSAFAQAIQEAGQVPAMVSEVARRKALAVVLEGATITDASGNTVDLSEEEGGEEPAADDAEGTTAEAPADDATTDAEAPKA</sequence>
<dbReference type="SUPFAM" id="SSF109998">
    <property type="entry name" value="Triger factor/SurA peptide-binding domain-like"/>
    <property type="match status" value="1"/>
</dbReference>
<dbReference type="GO" id="GO:0051301">
    <property type="term" value="P:cell division"/>
    <property type="evidence" value="ECO:0007669"/>
    <property type="project" value="UniProtKB-KW"/>
</dbReference>
<dbReference type="Gene3D" id="3.10.50.40">
    <property type="match status" value="1"/>
</dbReference>
<protein>
    <recommendedName>
        <fullName evidence="4 11">Trigger factor</fullName>
        <shortName evidence="11">TF</shortName>
        <ecNumber evidence="3 11">5.2.1.8</ecNumber>
    </recommendedName>
    <alternativeName>
        <fullName evidence="10 11">PPIase</fullName>
    </alternativeName>
</protein>
<dbReference type="InterPro" id="IPR046357">
    <property type="entry name" value="PPIase_dom_sf"/>
</dbReference>
<dbReference type="OrthoDB" id="9767721at2"/>
<feature type="compositionally biased region" description="Acidic residues" evidence="12">
    <location>
        <begin position="416"/>
        <end position="431"/>
    </location>
</feature>